<dbReference type="AlphaFoldDB" id="A0A4R4QBH4"/>
<sequence>MTRSGPARRLCGASRPRPGSRALPAGRRSGPAADGRCRAQRRTTPVRRPPAARRPARYWCRARPGRRARRTLHYGSR</sequence>
<dbReference type="EMBL" id="SMKA01000019">
    <property type="protein sequence ID" value="TDC32796.1"/>
    <property type="molecule type" value="Genomic_DNA"/>
</dbReference>
<evidence type="ECO:0000313" key="2">
    <source>
        <dbReference type="EMBL" id="TDC32796.1"/>
    </source>
</evidence>
<evidence type="ECO:0000313" key="3">
    <source>
        <dbReference type="Proteomes" id="UP000295075"/>
    </source>
</evidence>
<comment type="caution">
    <text evidence="2">The sequence shown here is derived from an EMBL/GenBank/DDBJ whole genome shotgun (WGS) entry which is preliminary data.</text>
</comment>
<feature type="region of interest" description="Disordered" evidence="1">
    <location>
        <begin position="1"/>
        <end position="55"/>
    </location>
</feature>
<reference evidence="2 3" key="1">
    <citation type="submission" date="2019-03" db="EMBL/GenBank/DDBJ databases">
        <title>Draft genome sequences of novel Actinobacteria.</title>
        <authorList>
            <person name="Sahin N."/>
            <person name="Ay H."/>
            <person name="Saygin H."/>
        </authorList>
    </citation>
    <scope>NUCLEOTIDE SEQUENCE [LARGE SCALE GENOMIC DNA]</scope>
    <source>
        <strain evidence="2 3">JCM 30547</strain>
    </source>
</reference>
<keyword evidence="3" id="KW-1185">Reference proteome</keyword>
<dbReference type="Proteomes" id="UP000295075">
    <property type="component" value="Unassembled WGS sequence"/>
</dbReference>
<gene>
    <name evidence="2" type="ORF">E1261_07470</name>
</gene>
<proteinExistence type="predicted"/>
<feature type="compositionally biased region" description="Basic residues" evidence="1">
    <location>
        <begin position="38"/>
        <end position="55"/>
    </location>
</feature>
<organism evidence="2 3">
    <name type="scientific">Kribbella albertanoniae</name>
    <dbReference type="NCBI Taxonomy" id="1266829"/>
    <lineage>
        <taxon>Bacteria</taxon>
        <taxon>Bacillati</taxon>
        <taxon>Actinomycetota</taxon>
        <taxon>Actinomycetes</taxon>
        <taxon>Propionibacteriales</taxon>
        <taxon>Kribbellaceae</taxon>
        <taxon>Kribbella</taxon>
    </lineage>
</organism>
<accession>A0A4R4QBH4</accession>
<name>A0A4R4QBH4_9ACTN</name>
<evidence type="ECO:0000256" key="1">
    <source>
        <dbReference type="SAM" id="MobiDB-lite"/>
    </source>
</evidence>
<protein>
    <submittedName>
        <fullName evidence="2">Uncharacterized protein</fullName>
    </submittedName>
</protein>